<dbReference type="PANTHER" id="PTHR46995:SF4">
    <property type="entry name" value="POLLEN OLE E 1 ALLERGEN AND EXTENSIN FAMILY PROTEIN"/>
    <property type="match status" value="1"/>
</dbReference>
<accession>A0AA88QHZ2</accession>
<feature type="chain" id="PRO_5041716726" evidence="1">
    <location>
        <begin position="26"/>
        <end position="168"/>
    </location>
</feature>
<gene>
    <name evidence="2" type="ORF">RJ640_028165</name>
</gene>
<evidence type="ECO:0000313" key="3">
    <source>
        <dbReference type="Proteomes" id="UP001187471"/>
    </source>
</evidence>
<organism evidence="2 3">
    <name type="scientific">Escallonia rubra</name>
    <dbReference type="NCBI Taxonomy" id="112253"/>
    <lineage>
        <taxon>Eukaryota</taxon>
        <taxon>Viridiplantae</taxon>
        <taxon>Streptophyta</taxon>
        <taxon>Embryophyta</taxon>
        <taxon>Tracheophyta</taxon>
        <taxon>Spermatophyta</taxon>
        <taxon>Magnoliopsida</taxon>
        <taxon>eudicotyledons</taxon>
        <taxon>Gunneridae</taxon>
        <taxon>Pentapetalae</taxon>
        <taxon>asterids</taxon>
        <taxon>campanulids</taxon>
        <taxon>Escalloniales</taxon>
        <taxon>Escalloniaceae</taxon>
        <taxon>Escallonia</taxon>
    </lineage>
</organism>
<evidence type="ECO:0000256" key="1">
    <source>
        <dbReference type="SAM" id="SignalP"/>
    </source>
</evidence>
<dbReference type="EMBL" id="JAVXUO010002884">
    <property type="protein sequence ID" value="KAK2968772.1"/>
    <property type="molecule type" value="Genomic_DNA"/>
</dbReference>
<evidence type="ECO:0000313" key="2">
    <source>
        <dbReference type="EMBL" id="KAK2968772.1"/>
    </source>
</evidence>
<dbReference type="Proteomes" id="UP001187471">
    <property type="component" value="Unassembled WGS sequence"/>
</dbReference>
<comment type="caution">
    <text evidence="2">The sequence shown here is derived from an EMBL/GenBank/DDBJ whole genome shotgun (WGS) entry which is preliminary data.</text>
</comment>
<protein>
    <submittedName>
        <fullName evidence="2">Uncharacterized protein</fullName>
    </submittedName>
</protein>
<sequence length="168" mass="18365">MDPTIGCLLSSLLLTLSILSGKVEPARVLNPQITVMGIVYCDICSNNTFSHHSYFLPGAEVKIDCMFDAISPRTMEQISFTVNRTTDKHGVYKLAIPSVDGIECARAREVGNFCRASLMSSSTAACNVPGYRSTSDEFAVKSEETNVCIYSLSAMNYRPSRRNTTLCG</sequence>
<keyword evidence="3" id="KW-1185">Reference proteome</keyword>
<reference evidence="2" key="1">
    <citation type="submission" date="2022-12" db="EMBL/GenBank/DDBJ databases">
        <title>Draft genome assemblies for two species of Escallonia (Escalloniales).</title>
        <authorList>
            <person name="Chanderbali A."/>
            <person name="Dervinis C."/>
            <person name="Anghel I."/>
            <person name="Soltis D."/>
            <person name="Soltis P."/>
            <person name="Zapata F."/>
        </authorList>
    </citation>
    <scope>NUCLEOTIDE SEQUENCE</scope>
    <source>
        <strain evidence="2">UCBG92.1500</strain>
        <tissue evidence="2">Leaf</tissue>
    </source>
</reference>
<feature type="signal peptide" evidence="1">
    <location>
        <begin position="1"/>
        <end position="25"/>
    </location>
</feature>
<name>A0AA88QHZ2_9ASTE</name>
<dbReference type="PANTHER" id="PTHR46995">
    <property type="entry name" value="OS09G0508200 PROTEIN"/>
    <property type="match status" value="1"/>
</dbReference>
<keyword evidence="1" id="KW-0732">Signal</keyword>
<dbReference type="Pfam" id="PF01190">
    <property type="entry name" value="Pollen_Ole_e_1"/>
    <property type="match status" value="1"/>
</dbReference>
<proteinExistence type="predicted"/>
<dbReference type="AlphaFoldDB" id="A0AA88QHZ2"/>